<dbReference type="Pfam" id="PF13598">
    <property type="entry name" value="DUF4139"/>
    <property type="match status" value="1"/>
</dbReference>
<organism evidence="3 4">
    <name type="scientific">Coraliomargarita algicola</name>
    <dbReference type="NCBI Taxonomy" id="3092156"/>
    <lineage>
        <taxon>Bacteria</taxon>
        <taxon>Pseudomonadati</taxon>
        <taxon>Verrucomicrobiota</taxon>
        <taxon>Opitutia</taxon>
        <taxon>Puniceicoccales</taxon>
        <taxon>Coraliomargaritaceae</taxon>
        <taxon>Coraliomargarita</taxon>
    </lineage>
</organism>
<gene>
    <name evidence="3" type="ORF">SH580_11035</name>
</gene>
<dbReference type="PANTHER" id="PTHR38075:SF1">
    <property type="entry name" value="DUF4139 DOMAIN-CONTAINING PROTEIN"/>
    <property type="match status" value="1"/>
</dbReference>
<dbReference type="PANTHER" id="PTHR38075">
    <property type="entry name" value="DUF4139 DOMAIN-CONTAINING PROTEIN"/>
    <property type="match status" value="1"/>
</dbReference>
<evidence type="ECO:0000259" key="2">
    <source>
        <dbReference type="Pfam" id="PF13598"/>
    </source>
</evidence>
<feature type="signal peptide" evidence="1">
    <location>
        <begin position="1"/>
        <end position="18"/>
    </location>
</feature>
<feature type="domain" description="DUF4139" evidence="2">
    <location>
        <begin position="181"/>
        <end position="479"/>
    </location>
</feature>
<accession>A0ABZ0RDG7</accession>
<reference evidence="3 4" key="1">
    <citation type="submission" date="2023-11" db="EMBL/GenBank/DDBJ databases">
        <title>Coraliomargarita sp. nov., isolated from marine algae.</title>
        <authorList>
            <person name="Lee J.K."/>
            <person name="Baek J.H."/>
            <person name="Kim J.M."/>
            <person name="Choi D.G."/>
            <person name="Jeon C.O."/>
        </authorList>
    </citation>
    <scope>NUCLEOTIDE SEQUENCE [LARGE SCALE GENOMIC DNA]</scope>
    <source>
        <strain evidence="3 4">J2-16</strain>
    </source>
</reference>
<dbReference type="Proteomes" id="UP001324993">
    <property type="component" value="Chromosome"/>
</dbReference>
<sequence>MKHLALLFTCITSLSAHTALTVYNGNFGVVRDTIPLDLKRGITEQAYSGVTSQLEPESVILRDPRGQVALSVIEQSYRGDPIDQSRLLQMFEGKTIQFLKVVDGREVIEAGKIIRAPSMATITNQYGNQQQMLEPIIEVDEQLMTILPGTPLFPSLGDDSILEPTLTWKLHSNADAKFDAQLSYLTDGMSWKSDYNLVLPEAGDTVTLTGWISIENNTGTSFEDASIKLIAGDVNRVVEQPQRLRKEVYSMAMADSRAAPQVEAKKFDEFHMYSLPLKTTLRDSETKQVEFVRAEQVATKKLYIYEGAGSARYYGGLNINQNYGLNQQADVAIYRELQNTEANGLGIALPAGKARFYRMDHDGQLEFTGENTIDHTPKNETIRIYLGNAFDIVGERTRTDFYQQPGRDMLRETFEIEIRNRSDEEVQVQVVEQLYRWSNWKILKNSNPYNKRDAQSIEFPIAVGANETKTVSYTVEYNW</sequence>
<keyword evidence="1" id="KW-0732">Signal</keyword>
<dbReference type="RefSeq" id="WP_319830937.1">
    <property type="nucleotide sequence ID" value="NZ_CP138858.1"/>
</dbReference>
<dbReference type="InterPro" id="IPR037291">
    <property type="entry name" value="DUF4139"/>
</dbReference>
<name>A0ABZ0RDG7_9BACT</name>
<feature type="chain" id="PRO_5046212827" evidence="1">
    <location>
        <begin position="19"/>
        <end position="479"/>
    </location>
</feature>
<evidence type="ECO:0000256" key="1">
    <source>
        <dbReference type="SAM" id="SignalP"/>
    </source>
</evidence>
<keyword evidence="4" id="KW-1185">Reference proteome</keyword>
<protein>
    <submittedName>
        <fullName evidence="3">DUF4139 domain-containing protein</fullName>
    </submittedName>
</protein>
<evidence type="ECO:0000313" key="4">
    <source>
        <dbReference type="Proteomes" id="UP001324993"/>
    </source>
</evidence>
<dbReference type="EMBL" id="CP138858">
    <property type="protein sequence ID" value="WPJ93971.1"/>
    <property type="molecule type" value="Genomic_DNA"/>
</dbReference>
<evidence type="ECO:0000313" key="3">
    <source>
        <dbReference type="EMBL" id="WPJ93971.1"/>
    </source>
</evidence>
<proteinExistence type="predicted"/>